<dbReference type="Proteomes" id="UP000011988">
    <property type="component" value="Unassembled WGS sequence"/>
</dbReference>
<dbReference type="AlphaFoldDB" id="M6CVW7"/>
<sequence>MYLFSFIPVPTFIMSSEIHRFFYSQPEIRRQRMLALRSWIVESFPEILESMQSKRPTYHLNGNWVAIGFQKNSLSIYLCQSGSLKIIRNKFPSLVDDKARMNFADKEPFPCKEVENSIRSILKSKTKSDGEKKSSKKNSRSS</sequence>
<dbReference type="Gene3D" id="3.90.1150.200">
    <property type="match status" value="1"/>
</dbReference>
<name>M6CVW7_9LEPT</name>
<reference evidence="2 3" key="1">
    <citation type="submission" date="2013-01" db="EMBL/GenBank/DDBJ databases">
        <authorList>
            <person name="Harkins D.M."/>
            <person name="Durkin A.S."/>
            <person name="Brinkac L.M."/>
            <person name="Haft D.H."/>
            <person name="Selengut J.D."/>
            <person name="Sanka R."/>
            <person name="DePew J."/>
            <person name="Purushe J."/>
            <person name="Galloway R.L."/>
            <person name="Vinetz J.M."/>
            <person name="Sutton G.G."/>
            <person name="Nierman W.C."/>
            <person name="Fouts D.E."/>
        </authorList>
    </citation>
    <scope>NUCLEOTIDE SEQUENCE [LARGE SCALE GENOMIC DNA]</scope>
    <source>
        <strain evidence="2 3">79601</strain>
    </source>
</reference>
<dbReference type="PATRIC" id="fig|1218565.3.peg.2394"/>
<evidence type="ECO:0000256" key="1">
    <source>
        <dbReference type="SAM" id="MobiDB-lite"/>
    </source>
</evidence>
<dbReference type="OrthoDB" id="345128at2"/>
<comment type="caution">
    <text evidence="2">The sequence shown here is derived from an EMBL/GenBank/DDBJ whole genome shotgun (WGS) entry which is preliminary data.</text>
</comment>
<protein>
    <submittedName>
        <fullName evidence="2">PF08818 domain protein</fullName>
    </submittedName>
</protein>
<accession>M6CVW7</accession>
<dbReference type="EMBL" id="ANIK01000047">
    <property type="protein sequence ID" value="EMJ94641.1"/>
    <property type="molecule type" value="Genomic_DNA"/>
</dbReference>
<feature type="region of interest" description="Disordered" evidence="1">
    <location>
        <begin position="122"/>
        <end position="142"/>
    </location>
</feature>
<dbReference type="SUPFAM" id="SSF159888">
    <property type="entry name" value="YdhG-like"/>
    <property type="match status" value="1"/>
</dbReference>
<proteinExistence type="predicted"/>
<evidence type="ECO:0000313" key="2">
    <source>
        <dbReference type="EMBL" id="EMJ94641.1"/>
    </source>
</evidence>
<gene>
    <name evidence="2" type="ORF">LEP1GSC194_0779</name>
</gene>
<evidence type="ECO:0000313" key="3">
    <source>
        <dbReference type="Proteomes" id="UP000011988"/>
    </source>
</evidence>
<organism evidence="2 3">
    <name type="scientific">Leptospira alstonii serovar Sichuan str. 79601</name>
    <dbReference type="NCBI Taxonomy" id="1218565"/>
    <lineage>
        <taxon>Bacteria</taxon>
        <taxon>Pseudomonadati</taxon>
        <taxon>Spirochaetota</taxon>
        <taxon>Spirochaetia</taxon>
        <taxon>Leptospirales</taxon>
        <taxon>Leptospiraceae</taxon>
        <taxon>Leptospira</taxon>
    </lineage>
</organism>